<sequence>MTDIVESSKGAELFPEFKGLFKLIKLEVDGLSDRQLDYTSTKWTWSDWSIRNQLSHMASLIPRWLVVRW</sequence>
<evidence type="ECO:0008006" key="2">
    <source>
        <dbReference type="Google" id="ProtNLM"/>
    </source>
</evidence>
<name>A0A382GTR6_9ZZZZ</name>
<organism evidence="1">
    <name type="scientific">marine metagenome</name>
    <dbReference type="NCBI Taxonomy" id="408172"/>
    <lineage>
        <taxon>unclassified sequences</taxon>
        <taxon>metagenomes</taxon>
        <taxon>ecological metagenomes</taxon>
    </lineage>
</organism>
<reference evidence="1" key="1">
    <citation type="submission" date="2018-05" db="EMBL/GenBank/DDBJ databases">
        <authorList>
            <person name="Lanie J.A."/>
            <person name="Ng W.-L."/>
            <person name="Kazmierczak K.M."/>
            <person name="Andrzejewski T.M."/>
            <person name="Davidsen T.M."/>
            <person name="Wayne K.J."/>
            <person name="Tettelin H."/>
            <person name="Glass J.I."/>
            <person name="Rusch D."/>
            <person name="Podicherti R."/>
            <person name="Tsui H.-C.T."/>
            <person name="Winkler M.E."/>
        </authorList>
    </citation>
    <scope>NUCLEOTIDE SEQUENCE</scope>
</reference>
<dbReference type="EMBL" id="UINC01057120">
    <property type="protein sequence ID" value="SVB77943.1"/>
    <property type="molecule type" value="Genomic_DNA"/>
</dbReference>
<accession>A0A382GTR6</accession>
<evidence type="ECO:0000313" key="1">
    <source>
        <dbReference type="EMBL" id="SVB77943.1"/>
    </source>
</evidence>
<proteinExistence type="predicted"/>
<gene>
    <name evidence="1" type="ORF">METZ01_LOCUS230797</name>
</gene>
<feature type="non-terminal residue" evidence="1">
    <location>
        <position position="69"/>
    </location>
</feature>
<dbReference type="AlphaFoldDB" id="A0A382GTR6"/>
<protein>
    <recommendedName>
        <fullName evidence="2">DinB-like domain-containing protein</fullName>
    </recommendedName>
</protein>